<evidence type="ECO:0000256" key="10">
    <source>
        <dbReference type="ARBA" id="ARBA00023160"/>
    </source>
</evidence>
<evidence type="ECO:0000256" key="3">
    <source>
        <dbReference type="ARBA" id="ARBA00022516"/>
    </source>
</evidence>
<organism evidence="15 16">
    <name type="scientific">Frankia casuarinae (strain DSM 45818 / CECT 9043 / HFP020203 / CcI3)</name>
    <dbReference type="NCBI Taxonomy" id="106370"/>
    <lineage>
        <taxon>Bacteria</taxon>
        <taxon>Bacillati</taxon>
        <taxon>Actinomycetota</taxon>
        <taxon>Actinomycetes</taxon>
        <taxon>Frankiales</taxon>
        <taxon>Frankiaceae</taxon>
        <taxon>Frankia</taxon>
    </lineage>
</organism>
<evidence type="ECO:0000256" key="7">
    <source>
        <dbReference type="ARBA" id="ARBA00022832"/>
    </source>
</evidence>
<dbReference type="PRINTS" id="PR01069">
    <property type="entry name" value="ACCCTRFRASEA"/>
</dbReference>
<dbReference type="GO" id="GO:0005524">
    <property type="term" value="F:ATP binding"/>
    <property type="evidence" value="ECO:0007669"/>
    <property type="project" value="UniProtKB-KW"/>
</dbReference>
<keyword evidence="8" id="KW-0067">ATP-binding</keyword>
<dbReference type="Proteomes" id="UP000001937">
    <property type="component" value="Chromosome"/>
</dbReference>
<keyword evidence="5" id="KW-0547">Nucleotide-binding</keyword>
<dbReference type="Pfam" id="PF03255">
    <property type="entry name" value="ACCA"/>
    <property type="match status" value="1"/>
</dbReference>
<dbReference type="Pfam" id="PF01039">
    <property type="entry name" value="Carboxyl_trans"/>
    <property type="match status" value="1"/>
</dbReference>
<feature type="region of interest" description="Disordered" evidence="12">
    <location>
        <begin position="163"/>
        <end position="244"/>
    </location>
</feature>
<sequence length="495" mass="48869">MAGIPAVVAVWDFTVYGGSFGERDARGFAEAATAAAASRRPLVSFLRSGGTRLQEGVAGLVGLPRAALALAALDAAGVGHIAVADQPTTGGVWVTIGSRADLRCAVRGATVGFAGPRVVAAATGAAPPPGSYTADSAYAAGLVDAAPAPGAIQVWLRRALTGLADPPDRESRAGPGTRTGPGGQTTPGRSGDQADRGDQADGSDGGPSRAGDGTTLPVPPDDPDTRTGSDGPAPGAEHAAARSGWAQVRAARDGIRPDGIEVLRTLLPDGVDLVGPDPRVVAGVGVLLGDIAGPAGATGPAGRGGPMRAVVVAVGARRGDAPGPAGYRLLVRAARLAGKLGIGLVTLVDTPGAANDADAEAAGIAAAIGDAMAAVLACPSPTLSIVLGEGGSGGALAAAVTDVVAMTPDSYFTALSPEGTAVTLRIPVERAANVCGLRPTDLNALGFADRLLSATTAAETARDAASLLASLSRGDQDDRLRRRQARWSTGLPNSL</sequence>
<dbReference type="GO" id="GO:0016743">
    <property type="term" value="F:carboxyl- or carbamoyltransferase activity"/>
    <property type="evidence" value="ECO:0007669"/>
    <property type="project" value="InterPro"/>
</dbReference>
<name>Q2JFA9_FRACC</name>
<evidence type="ECO:0000256" key="11">
    <source>
        <dbReference type="ARBA" id="ARBA00049152"/>
    </source>
</evidence>
<dbReference type="eggNOG" id="COG0777">
    <property type="taxonomic scope" value="Bacteria"/>
</dbReference>
<protein>
    <recommendedName>
        <fullName evidence="2">acetyl-CoA carboxytransferase</fullName>
        <ecNumber evidence="2">2.1.3.15</ecNumber>
    </recommendedName>
</protein>
<dbReference type="PROSITE" id="PS50980">
    <property type="entry name" value="COA_CT_NTER"/>
    <property type="match status" value="1"/>
</dbReference>
<keyword evidence="10" id="KW-0275">Fatty acid biosynthesis</keyword>
<dbReference type="HOGENOM" id="CLU_015486_2_0_11"/>
<keyword evidence="4" id="KW-0808">Transferase</keyword>
<dbReference type="KEGG" id="fra:Francci3_0649"/>
<comment type="catalytic activity">
    <reaction evidence="11">
        <text>N(6)-carboxybiotinyl-L-lysyl-[protein] + acetyl-CoA = N(6)-biotinyl-L-lysyl-[protein] + malonyl-CoA</text>
        <dbReference type="Rhea" id="RHEA:54728"/>
        <dbReference type="Rhea" id="RHEA-COMP:10505"/>
        <dbReference type="Rhea" id="RHEA-COMP:10506"/>
        <dbReference type="ChEBI" id="CHEBI:57288"/>
        <dbReference type="ChEBI" id="CHEBI:57384"/>
        <dbReference type="ChEBI" id="CHEBI:83144"/>
        <dbReference type="ChEBI" id="CHEBI:83145"/>
        <dbReference type="EC" id="2.1.3.15"/>
    </reaction>
</comment>
<dbReference type="InterPro" id="IPR011762">
    <property type="entry name" value="COA_CT_N"/>
</dbReference>
<dbReference type="GO" id="GO:0008270">
    <property type="term" value="F:zinc ion binding"/>
    <property type="evidence" value="ECO:0007669"/>
    <property type="project" value="UniProtKB-KW"/>
</dbReference>
<dbReference type="GO" id="GO:0003989">
    <property type="term" value="F:acetyl-CoA carboxylase activity"/>
    <property type="evidence" value="ECO:0007669"/>
    <property type="project" value="InterPro"/>
</dbReference>
<dbReference type="AlphaFoldDB" id="Q2JFA9"/>
<evidence type="ECO:0000256" key="6">
    <source>
        <dbReference type="ARBA" id="ARBA00022771"/>
    </source>
</evidence>
<proteinExistence type="predicted"/>
<accession>Q2JFA9</accession>
<dbReference type="SUPFAM" id="SSF52096">
    <property type="entry name" value="ClpP/crotonase"/>
    <property type="match status" value="2"/>
</dbReference>
<evidence type="ECO:0000313" key="16">
    <source>
        <dbReference type="Proteomes" id="UP000001937"/>
    </source>
</evidence>
<evidence type="ECO:0000256" key="1">
    <source>
        <dbReference type="ARBA" id="ARBA00004956"/>
    </source>
</evidence>
<evidence type="ECO:0000256" key="2">
    <source>
        <dbReference type="ARBA" id="ARBA00011883"/>
    </source>
</evidence>
<evidence type="ECO:0000259" key="14">
    <source>
        <dbReference type="PROSITE" id="PS50989"/>
    </source>
</evidence>
<dbReference type="PROSITE" id="PS50989">
    <property type="entry name" value="COA_CT_CTER"/>
    <property type="match status" value="1"/>
</dbReference>
<evidence type="ECO:0000256" key="9">
    <source>
        <dbReference type="ARBA" id="ARBA00023098"/>
    </source>
</evidence>
<dbReference type="EMBL" id="CP000249">
    <property type="protein sequence ID" value="ABD10033.1"/>
    <property type="molecule type" value="Genomic_DNA"/>
</dbReference>
<dbReference type="InterPro" id="IPR029045">
    <property type="entry name" value="ClpP/crotonase-like_dom_sf"/>
</dbReference>
<dbReference type="InterPro" id="IPR001095">
    <property type="entry name" value="Acetyl_CoA_COase_a_su"/>
</dbReference>
<comment type="pathway">
    <text evidence="1">Lipid metabolism; malonyl-CoA biosynthesis; malonyl-CoA from acetyl-CoA: step 1/1.</text>
</comment>
<evidence type="ECO:0000256" key="4">
    <source>
        <dbReference type="ARBA" id="ARBA00022679"/>
    </source>
</evidence>
<evidence type="ECO:0000256" key="12">
    <source>
        <dbReference type="SAM" id="MobiDB-lite"/>
    </source>
</evidence>
<evidence type="ECO:0000259" key="13">
    <source>
        <dbReference type="PROSITE" id="PS50980"/>
    </source>
</evidence>
<dbReference type="GO" id="GO:2001295">
    <property type="term" value="P:malonyl-CoA biosynthetic process"/>
    <property type="evidence" value="ECO:0007669"/>
    <property type="project" value="UniProtKB-UniPathway"/>
</dbReference>
<keyword evidence="7" id="KW-0276">Fatty acid metabolism</keyword>
<dbReference type="PANTHER" id="PTHR42853">
    <property type="entry name" value="ACETYL-COENZYME A CARBOXYLASE CARBOXYL TRANSFERASE SUBUNIT ALPHA"/>
    <property type="match status" value="1"/>
</dbReference>
<evidence type="ECO:0000256" key="5">
    <source>
        <dbReference type="ARBA" id="ARBA00022741"/>
    </source>
</evidence>
<dbReference type="GO" id="GO:0009317">
    <property type="term" value="C:acetyl-CoA carboxylase complex"/>
    <property type="evidence" value="ECO:0007669"/>
    <property type="project" value="InterPro"/>
</dbReference>
<dbReference type="Gene3D" id="3.90.226.10">
    <property type="entry name" value="2-enoyl-CoA Hydratase, Chain A, domain 1"/>
    <property type="match status" value="2"/>
</dbReference>
<dbReference type="UniPathway" id="UPA00655">
    <property type="reaction ID" value="UER00711"/>
</dbReference>
<dbReference type="STRING" id="106370.Francci3_0649"/>
<reference evidence="15 16" key="1">
    <citation type="journal article" date="2007" name="Genome Res.">
        <title>Genome characteristics of facultatively symbiotic Frankia sp. strains reflect host range and host plant biogeography.</title>
        <authorList>
            <person name="Normand P."/>
            <person name="Lapierre P."/>
            <person name="Tisa L.S."/>
            <person name="Gogarten J.P."/>
            <person name="Alloisio N."/>
            <person name="Bagnarol E."/>
            <person name="Bassi C.A."/>
            <person name="Berry A.M."/>
            <person name="Bickhart D.M."/>
            <person name="Choisne N."/>
            <person name="Couloux A."/>
            <person name="Cournoyer B."/>
            <person name="Cruveiller S."/>
            <person name="Daubin V."/>
            <person name="Demange N."/>
            <person name="Francino M.P."/>
            <person name="Goltsman E."/>
            <person name="Huang Y."/>
            <person name="Kopp O.R."/>
            <person name="Labarre L."/>
            <person name="Lapidus A."/>
            <person name="Lavire C."/>
            <person name="Marechal J."/>
            <person name="Martinez M."/>
            <person name="Mastronunzio J.E."/>
            <person name="Mullin B.C."/>
            <person name="Niemann J."/>
            <person name="Pujic P."/>
            <person name="Rawnsley T."/>
            <person name="Rouy Z."/>
            <person name="Schenowitz C."/>
            <person name="Sellstedt A."/>
            <person name="Tavares F."/>
            <person name="Tomkins J.P."/>
            <person name="Vallenet D."/>
            <person name="Valverde C."/>
            <person name="Wall L.G."/>
            <person name="Wang Y."/>
            <person name="Medigue C."/>
            <person name="Benson D.R."/>
        </authorList>
    </citation>
    <scope>NUCLEOTIDE SEQUENCE [LARGE SCALE GENOMIC DNA]</scope>
    <source>
        <strain evidence="16">DSM 45818 / CECT 9043 / CcI3</strain>
    </source>
</reference>
<dbReference type="InterPro" id="IPR034733">
    <property type="entry name" value="AcCoA_carboxyl_beta"/>
</dbReference>
<dbReference type="GO" id="GO:0006633">
    <property type="term" value="P:fatty acid biosynthetic process"/>
    <property type="evidence" value="ECO:0007669"/>
    <property type="project" value="UniProtKB-KW"/>
</dbReference>
<keyword evidence="16" id="KW-1185">Reference proteome</keyword>
<keyword evidence="6" id="KW-0863">Zinc-finger</keyword>
<feature type="domain" description="CoA carboxyltransferase C-terminal" evidence="14">
    <location>
        <begin position="240"/>
        <end position="495"/>
    </location>
</feature>
<keyword evidence="6" id="KW-0479">Metal-binding</keyword>
<keyword evidence="9" id="KW-0443">Lipid metabolism</keyword>
<evidence type="ECO:0000313" key="15">
    <source>
        <dbReference type="EMBL" id="ABD10033.1"/>
    </source>
</evidence>
<keyword evidence="3" id="KW-0444">Lipid biosynthesis</keyword>
<dbReference type="PANTHER" id="PTHR42853:SF3">
    <property type="entry name" value="ACETYL-COENZYME A CARBOXYLASE CARBOXYL TRANSFERASE SUBUNIT ALPHA, CHLOROPLASTIC"/>
    <property type="match status" value="1"/>
</dbReference>
<gene>
    <name evidence="15" type="ordered locus">Francci3_0649</name>
</gene>
<dbReference type="InterPro" id="IPR011763">
    <property type="entry name" value="COA_CT_C"/>
</dbReference>
<dbReference type="EC" id="2.1.3.15" evidence="2"/>
<keyword evidence="6" id="KW-0862">Zinc</keyword>
<dbReference type="eggNOG" id="COG0825">
    <property type="taxonomic scope" value="Bacteria"/>
</dbReference>
<feature type="domain" description="CoA carboxyltransferase N-terminal" evidence="13">
    <location>
        <begin position="1"/>
        <end position="178"/>
    </location>
</feature>
<evidence type="ECO:0000256" key="8">
    <source>
        <dbReference type="ARBA" id="ARBA00022840"/>
    </source>
</evidence>